<proteinExistence type="predicted"/>
<dbReference type="RefSeq" id="WP_345937685.1">
    <property type="nucleotide sequence ID" value="NZ_JBBKTW010000005.1"/>
</dbReference>
<dbReference type="Proteomes" id="UP001413721">
    <property type="component" value="Unassembled WGS sequence"/>
</dbReference>
<sequence>MKTAFDKFKAAIRDITCIIAFSTPLAAPEARTSCANSFIDILFNEWQPIAPQVGQLRSIFAEI</sequence>
<accession>A0ABU9YLJ9</accession>
<gene>
    <name evidence="1" type="ORF">WG926_15320</name>
</gene>
<dbReference type="EMBL" id="JBBKTW010000005">
    <property type="protein sequence ID" value="MEN2989685.1"/>
    <property type="molecule type" value="Genomic_DNA"/>
</dbReference>
<protein>
    <submittedName>
        <fullName evidence="1">Uncharacterized protein</fullName>
    </submittedName>
</protein>
<keyword evidence="2" id="KW-1185">Reference proteome</keyword>
<organism evidence="1 2">
    <name type="scientific">Tistrella arctica</name>
    <dbReference type="NCBI Taxonomy" id="3133430"/>
    <lineage>
        <taxon>Bacteria</taxon>
        <taxon>Pseudomonadati</taxon>
        <taxon>Pseudomonadota</taxon>
        <taxon>Alphaproteobacteria</taxon>
        <taxon>Geminicoccales</taxon>
        <taxon>Geminicoccaceae</taxon>
        <taxon>Tistrella</taxon>
    </lineage>
</organism>
<comment type="caution">
    <text evidence="1">The sequence shown here is derived from an EMBL/GenBank/DDBJ whole genome shotgun (WGS) entry which is preliminary data.</text>
</comment>
<evidence type="ECO:0000313" key="2">
    <source>
        <dbReference type="Proteomes" id="UP001413721"/>
    </source>
</evidence>
<name>A0ABU9YLJ9_9PROT</name>
<reference evidence="1 2" key="1">
    <citation type="submission" date="2024-03" db="EMBL/GenBank/DDBJ databases">
        <title>High-quality draft genome sequencing of Tistrella sp. BH-R2-4.</title>
        <authorList>
            <person name="Dong C."/>
        </authorList>
    </citation>
    <scope>NUCLEOTIDE SEQUENCE [LARGE SCALE GENOMIC DNA]</scope>
    <source>
        <strain evidence="1 2">BH-R2-4</strain>
    </source>
</reference>
<evidence type="ECO:0000313" key="1">
    <source>
        <dbReference type="EMBL" id="MEN2989685.1"/>
    </source>
</evidence>